<dbReference type="InterPro" id="IPR003323">
    <property type="entry name" value="OTU_dom"/>
</dbReference>
<accession>M1UY11</accession>
<dbReference type="GO" id="GO:0016579">
    <property type="term" value="P:protein deubiquitination"/>
    <property type="evidence" value="ECO:0007669"/>
    <property type="project" value="TreeGrafter"/>
</dbReference>
<dbReference type="OrthoDB" id="5981at2759"/>
<reference evidence="3 4" key="1">
    <citation type="journal article" date="2004" name="Nature">
        <title>Genome sequence of the ultrasmall unicellular red alga Cyanidioschyzon merolae 10D.</title>
        <authorList>
            <person name="Matsuzaki M."/>
            <person name="Misumi O."/>
            <person name="Shin-i T."/>
            <person name="Maruyama S."/>
            <person name="Takahara M."/>
            <person name="Miyagishima S."/>
            <person name="Mori T."/>
            <person name="Nishida K."/>
            <person name="Yagisawa F."/>
            <person name="Nishida K."/>
            <person name="Yoshida Y."/>
            <person name="Nishimura Y."/>
            <person name="Nakao S."/>
            <person name="Kobayashi T."/>
            <person name="Momoyama Y."/>
            <person name="Higashiyama T."/>
            <person name="Minoda A."/>
            <person name="Sano M."/>
            <person name="Nomoto H."/>
            <person name="Oishi K."/>
            <person name="Hayashi H."/>
            <person name="Ohta F."/>
            <person name="Nishizaka S."/>
            <person name="Haga S."/>
            <person name="Miura S."/>
            <person name="Morishita T."/>
            <person name="Kabeya Y."/>
            <person name="Terasawa K."/>
            <person name="Suzuki Y."/>
            <person name="Ishii Y."/>
            <person name="Asakawa S."/>
            <person name="Takano H."/>
            <person name="Ohta N."/>
            <person name="Kuroiwa H."/>
            <person name="Tanaka K."/>
            <person name="Shimizu N."/>
            <person name="Sugano S."/>
            <person name="Sato N."/>
            <person name="Nozaki H."/>
            <person name="Ogasawara N."/>
            <person name="Kohara Y."/>
            <person name="Kuroiwa T."/>
        </authorList>
    </citation>
    <scope>NUCLEOTIDE SEQUENCE [LARGE SCALE GENOMIC DNA]</scope>
    <source>
        <strain evidence="3 4">10D</strain>
    </source>
</reference>
<dbReference type="SUPFAM" id="SSF54001">
    <property type="entry name" value="Cysteine proteinases"/>
    <property type="match status" value="1"/>
</dbReference>
<dbReference type="EMBL" id="AP006502">
    <property type="protein sequence ID" value="BAM83466.1"/>
    <property type="molecule type" value="Genomic_DNA"/>
</dbReference>
<dbReference type="KEGG" id="cme:CYME_CMT549C"/>
<dbReference type="Pfam" id="PF02338">
    <property type="entry name" value="OTU"/>
    <property type="match status" value="1"/>
</dbReference>
<dbReference type="CDD" id="cd22771">
    <property type="entry name" value="OTU_plant_OTU7-like"/>
    <property type="match status" value="1"/>
</dbReference>
<protein>
    <recommendedName>
        <fullName evidence="2">OTU domain-containing protein</fullName>
    </recommendedName>
</protein>
<dbReference type="PANTHER" id="PTHR12419:SF7">
    <property type="entry name" value="OTU DOMAIN-CONTAINING PROTEIN 3"/>
    <property type="match status" value="1"/>
</dbReference>
<dbReference type="GO" id="GO:0004843">
    <property type="term" value="F:cysteine-type deubiquitinase activity"/>
    <property type="evidence" value="ECO:0007669"/>
    <property type="project" value="TreeGrafter"/>
</dbReference>
<evidence type="ECO:0000313" key="3">
    <source>
        <dbReference type="EMBL" id="BAM83466.1"/>
    </source>
</evidence>
<dbReference type="PANTHER" id="PTHR12419">
    <property type="entry name" value="OTU DOMAIN CONTAINING PROTEIN"/>
    <property type="match status" value="1"/>
</dbReference>
<evidence type="ECO:0000256" key="1">
    <source>
        <dbReference type="SAM" id="MobiDB-lite"/>
    </source>
</evidence>
<keyword evidence="4" id="KW-1185">Reference proteome</keyword>
<feature type="region of interest" description="Disordered" evidence="1">
    <location>
        <begin position="179"/>
        <end position="236"/>
    </location>
</feature>
<dbReference type="InterPro" id="IPR050704">
    <property type="entry name" value="Peptidase_C85-like"/>
</dbReference>
<dbReference type="HOGENOM" id="CLU_1176883_0_0_1"/>
<proteinExistence type="predicted"/>
<dbReference type="AlphaFoldDB" id="M1UY11"/>
<dbReference type="PROSITE" id="PS50802">
    <property type="entry name" value="OTU"/>
    <property type="match status" value="1"/>
</dbReference>
<organism evidence="3 4">
    <name type="scientific">Cyanidioschyzon merolae (strain NIES-3377 / 10D)</name>
    <name type="common">Unicellular red alga</name>
    <dbReference type="NCBI Taxonomy" id="280699"/>
    <lineage>
        <taxon>Eukaryota</taxon>
        <taxon>Rhodophyta</taxon>
        <taxon>Bangiophyceae</taxon>
        <taxon>Cyanidiales</taxon>
        <taxon>Cyanidiaceae</taxon>
        <taxon>Cyanidioschyzon</taxon>
    </lineage>
</organism>
<dbReference type="Proteomes" id="UP000007014">
    <property type="component" value="Chromosome 20"/>
</dbReference>
<dbReference type="STRING" id="280699.M1UY11"/>
<name>M1UY11_CYAM1</name>
<feature type="compositionally biased region" description="Basic and acidic residues" evidence="1">
    <location>
        <begin position="227"/>
        <end position="236"/>
    </location>
</feature>
<sequence length="236" mass="26615">MGRRRRDLPSKESRRANRAGPAARQFNRLLAPLGMRLLPVPGDGNCFFRACAVQFQILGRNHAPRDICDHMKLRQRVCDYLCENRKVYAPYLEAEALGTGCNAVVDFDGYVKKMRVDGVWAGHLEVHALSAMLESEMIIYLLDAPSYRIRHSDGPVQRVLRLAYYENQHYDAVLPTDIQHPGASTDMATSHVPSSSRIRDARSRKSRRGSARSPGMRSLPSMPSSSHETDLRLVEL</sequence>
<dbReference type="GeneID" id="16997654"/>
<evidence type="ECO:0000259" key="2">
    <source>
        <dbReference type="PROSITE" id="PS50802"/>
    </source>
</evidence>
<reference evidence="3 4" key="2">
    <citation type="journal article" date="2007" name="BMC Biol.">
        <title>A 100%-complete sequence reveals unusually simple genomic features in the hot-spring red alga Cyanidioschyzon merolae.</title>
        <authorList>
            <person name="Nozaki H."/>
            <person name="Takano H."/>
            <person name="Misumi O."/>
            <person name="Terasawa K."/>
            <person name="Matsuzaki M."/>
            <person name="Maruyama S."/>
            <person name="Nishida K."/>
            <person name="Yagisawa F."/>
            <person name="Yoshida Y."/>
            <person name="Fujiwara T."/>
            <person name="Takio S."/>
            <person name="Tamura K."/>
            <person name="Chung S.J."/>
            <person name="Nakamura S."/>
            <person name="Kuroiwa H."/>
            <person name="Tanaka K."/>
            <person name="Sato N."/>
            <person name="Kuroiwa T."/>
        </authorList>
    </citation>
    <scope>NUCLEOTIDE SEQUENCE [LARGE SCALE GENOMIC DNA]</scope>
    <source>
        <strain evidence="3 4">10D</strain>
    </source>
</reference>
<dbReference type="InterPro" id="IPR038765">
    <property type="entry name" value="Papain-like_cys_pep_sf"/>
</dbReference>
<evidence type="ECO:0000313" key="4">
    <source>
        <dbReference type="Proteomes" id="UP000007014"/>
    </source>
</evidence>
<gene>
    <name evidence="3" type="ORF">CYME_CMT549C</name>
</gene>
<feature type="domain" description="OTU" evidence="2">
    <location>
        <begin position="35"/>
        <end position="176"/>
    </location>
</feature>
<dbReference type="Gramene" id="CMT549CT">
    <property type="protein sequence ID" value="CMT549CT"/>
    <property type="gene ID" value="CMT549C"/>
</dbReference>
<dbReference type="RefSeq" id="XP_005539502.1">
    <property type="nucleotide sequence ID" value="XM_005539445.1"/>
</dbReference>
<feature type="region of interest" description="Disordered" evidence="1">
    <location>
        <begin position="1"/>
        <end position="21"/>
    </location>
</feature>
<dbReference type="OMA" id="VEMGIEY"/>
<dbReference type="eggNOG" id="KOG2605">
    <property type="taxonomic scope" value="Eukaryota"/>
</dbReference>
<dbReference type="Gene3D" id="3.90.70.80">
    <property type="match status" value="1"/>
</dbReference>